<evidence type="ECO:0000256" key="3">
    <source>
        <dbReference type="ARBA" id="ARBA00022801"/>
    </source>
</evidence>
<dbReference type="InterPro" id="IPR003785">
    <property type="entry name" value="Creatininase/forma_Hydrolase"/>
</dbReference>
<evidence type="ECO:0000256" key="2">
    <source>
        <dbReference type="ARBA" id="ARBA00022723"/>
    </source>
</evidence>
<gene>
    <name evidence="5" type="ORF">METZ01_LOCUS303449</name>
</gene>
<dbReference type="EMBL" id="UINC01094933">
    <property type="protein sequence ID" value="SVC50595.1"/>
    <property type="molecule type" value="Genomic_DNA"/>
</dbReference>
<sequence length="165" mass="18744">MSSADTYKFDELTWPEVNECVEMGKIPILPTGSVEQHGHHLPLKVDHLCANAVATEAARLKPSKALVLPPVTYGYVHHVMDFPGSLNIHYEHFIQYCLDITKSLAYHGFKKIILVNGHGSNHNLVDMVARRTIVETDASCVFCSWWQLLKVNPDFDKQWRESVFP</sequence>
<dbReference type="SUPFAM" id="SSF102215">
    <property type="entry name" value="Creatininase"/>
    <property type="match status" value="1"/>
</dbReference>
<organism evidence="5">
    <name type="scientific">marine metagenome</name>
    <dbReference type="NCBI Taxonomy" id="408172"/>
    <lineage>
        <taxon>unclassified sequences</taxon>
        <taxon>metagenomes</taxon>
        <taxon>ecological metagenomes</taxon>
    </lineage>
</organism>
<dbReference type="Gene3D" id="3.40.50.10310">
    <property type="entry name" value="Creatininase"/>
    <property type="match status" value="1"/>
</dbReference>
<feature type="non-terminal residue" evidence="5">
    <location>
        <position position="165"/>
    </location>
</feature>
<evidence type="ECO:0000256" key="1">
    <source>
        <dbReference type="ARBA" id="ARBA00001947"/>
    </source>
</evidence>
<proteinExistence type="predicted"/>
<dbReference type="PANTHER" id="PTHR35005">
    <property type="entry name" value="3-DEHYDRO-SCYLLO-INOSOSE HYDROLASE"/>
    <property type="match status" value="1"/>
</dbReference>
<dbReference type="InterPro" id="IPR024087">
    <property type="entry name" value="Creatininase-like_sf"/>
</dbReference>
<dbReference type="GO" id="GO:0046872">
    <property type="term" value="F:metal ion binding"/>
    <property type="evidence" value="ECO:0007669"/>
    <property type="project" value="UniProtKB-KW"/>
</dbReference>
<accession>A0A382MR46</accession>
<dbReference type="PANTHER" id="PTHR35005:SF1">
    <property type="entry name" value="2-AMINO-5-FORMYLAMINO-6-RIBOSYLAMINOPYRIMIDIN-4(3H)-ONE 5'-MONOPHOSPHATE DEFORMYLASE"/>
    <property type="match status" value="1"/>
</dbReference>
<keyword evidence="2" id="KW-0479">Metal-binding</keyword>
<evidence type="ECO:0000256" key="4">
    <source>
        <dbReference type="ARBA" id="ARBA00022833"/>
    </source>
</evidence>
<evidence type="ECO:0000313" key="5">
    <source>
        <dbReference type="EMBL" id="SVC50595.1"/>
    </source>
</evidence>
<dbReference type="GO" id="GO:0009231">
    <property type="term" value="P:riboflavin biosynthetic process"/>
    <property type="evidence" value="ECO:0007669"/>
    <property type="project" value="TreeGrafter"/>
</dbReference>
<name>A0A382MR46_9ZZZZ</name>
<evidence type="ECO:0008006" key="6">
    <source>
        <dbReference type="Google" id="ProtNLM"/>
    </source>
</evidence>
<keyword evidence="3" id="KW-0378">Hydrolase</keyword>
<dbReference type="AlphaFoldDB" id="A0A382MR46"/>
<protein>
    <recommendedName>
        <fullName evidence="6">Creatininase</fullName>
    </recommendedName>
</protein>
<reference evidence="5" key="1">
    <citation type="submission" date="2018-05" db="EMBL/GenBank/DDBJ databases">
        <authorList>
            <person name="Lanie J.A."/>
            <person name="Ng W.-L."/>
            <person name="Kazmierczak K.M."/>
            <person name="Andrzejewski T.M."/>
            <person name="Davidsen T.M."/>
            <person name="Wayne K.J."/>
            <person name="Tettelin H."/>
            <person name="Glass J.I."/>
            <person name="Rusch D."/>
            <person name="Podicherti R."/>
            <person name="Tsui H.-C.T."/>
            <person name="Winkler M.E."/>
        </authorList>
    </citation>
    <scope>NUCLEOTIDE SEQUENCE</scope>
</reference>
<keyword evidence="4" id="KW-0862">Zinc</keyword>
<dbReference type="GO" id="GO:0016811">
    <property type="term" value="F:hydrolase activity, acting on carbon-nitrogen (but not peptide) bonds, in linear amides"/>
    <property type="evidence" value="ECO:0007669"/>
    <property type="project" value="TreeGrafter"/>
</dbReference>
<dbReference type="Pfam" id="PF02633">
    <property type="entry name" value="Creatininase"/>
    <property type="match status" value="1"/>
</dbReference>
<comment type="cofactor">
    <cofactor evidence="1">
        <name>Zn(2+)</name>
        <dbReference type="ChEBI" id="CHEBI:29105"/>
    </cofactor>
</comment>